<evidence type="ECO:0000256" key="1">
    <source>
        <dbReference type="ARBA" id="ARBA00004141"/>
    </source>
</evidence>
<evidence type="ECO:0000313" key="10">
    <source>
        <dbReference type="EMBL" id="ROR97025.1"/>
    </source>
</evidence>
<dbReference type="EMBL" id="RKHQ01000001">
    <property type="protein sequence ID" value="ROR97025.1"/>
    <property type="molecule type" value="Genomic_DNA"/>
</dbReference>
<gene>
    <name evidence="10" type="ORF">EDD28_1618</name>
</gene>
<dbReference type="OrthoDB" id="3766716at2"/>
<keyword evidence="11" id="KW-1185">Reference proteome</keyword>
<comment type="pathway">
    <text evidence="3">Sphingolipid metabolism.</text>
</comment>
<evidence type="ECO:0000256" key="8">
    <source>
        <dbReference type="ARBA" id="ARBA00023136"/>
    </source>
</evidence>
<protein>
    <submittedName>
        <fullName evidence="10">Ceramide glucosyltransferase</fullName>
    </submittedName>
</protein>
<reference evidence="10 11" key="1">
    <citation type="submission" date="2018-11" db="EMBL/GenBank/DDBJ databases">
        <title>Sequencing the genomes of 1000 actinobacteria strains.</title>
        <authorList>
            <person name="Klenk H.-P."/>
        </authorList>
    </citation>
    <scope>NUCLEOTIDE SEQUENCE [LARGE SCALE GENOMIC DNA]</scope>
    <source>
        <strain evidence="10 11">DSM 13521</strain>
    </source>
</reference>
<dbReference type="PANTHER" id="PTHR12726:SF0">
    <property type="entry name" value="CERAMIDE GLUCOSYLTRANSFERASE"/>
    <property type="match status" value="1"/>
</dbReference>
<keyword evidence="6 9" id="KW-0812">Transmembrane</keyword>
<dbReference type="GO" id="GO:0016020">
    <property type="term" value="C:membrane"/>
    <property type="evidence" value="ECO:0007669"/>
    <property type="project" value="UniProtKB-SubCell"/>
</dbReference>
<dbReference type="Pfam" id="PF13506">
    <property type="entry name" value="Glyco_transf_21"/>
    <property type="match status" value="1"/>
</dbReference>
<dbReference type="GO" id="GO:0006679">
    <property type="term" value="P:glucosylceramide biosynthetic process"/>
    <property type="evidence" value="ECO:0007669"/>
    <property type="project" value="TreeGrafter"/>
</dbReference>
<evidence type="ECO:0000256" key="3">
    <source>
        <dbReference type="ARBA" id="ARBA00004991"/>
    </source>
</evidence>
<dbReference type="InterPro" id="IPR029044">
    <property type="entry name" value="Nucleotide-diphossugar_trans"/>
</dbReference>
<organism evidence="10 11">
    <name type="scientific">Salana multivorans</name>
    <dbReference type="NCBI Taxonomy" id="120377"/>
    <lineage>
        <taxon>Bacteria</taxon>
        <taxon>Bacillati</taxon>
        <taxon>Actinomycetota</taxon>
        <taxon>Actinomycetes</taxon>
        <taxon>Micrococcales</taxon>
        <taxon>Beutenbergiaceae</taxon>
        <taxon>Salana</taxon>
    </lineage>
</organism>
<comment type="pathway">
    <text evidence="2">Lipid metabolism; sphingolipid metabolism.</text>
</comment>
<evidence type="ECO:0000256" key="9">
    <source>
        <dbReference type="SAM" id="Phobius"/>
    </source>
</evidence>
<keyword evidence="7 9" id="KW-1133">Transmembrane helix</keyword>
<dbReference type="RefSeq" id="WP_123739126.1">
    <property type="nucleotide sequence ID" value="NZ_RKHQ01000001.1"/>
</dbReference>
<name>A0A3N2DB41_9MICO</name>
<proteinExistence type="predicted"/>
<evidence type="ECO:0000256" key="5">
    <source>
        <dbReference type="ARBA" id="ARBA00022679"/>
    </source>
</evidence>
<evidence type="ECO:0000313" key="11">
    <source>
        <dbReference type="Proteomes" id="UP000275356"/>
    </source>
</evidence>
<dbReference type="PANTHER" id="PTHR12726">
    <property type="entry name" value="CERAMIDE GLUCOSYLTRANSFERASE"/>
    <property type="match status" value="1"/>
</dbReference>
<keyword evidence="4" id="KW-0328">Glycosyltransferase</keyword>
<dbReference type="AlphaFoldDB" id="A0A3N2DB41"/>
<accession>A0A3N2DB41</accession>
<evidence type="ECO:0000256" key="2">
    <source>
        <dbReference type="ARBA" id="ARBA00004760"/>
    </source>
</evidence>
<comment type="subcellular location">
    <subcellularLocation>
        <location evidence="1">Membrane</location>
        <topology evidence="1">Multi-pass membrane protein</topology>
    </subcellularLocation>
</comment>
<evidence type="ECO:0000256" key="7">
    <source>
        <dbReference type="ARBA" id="ARBA00022989"/>
    </source>
</evidence>
<feature type="transmembrane region" description="Helical" evidence="9">
    <location>
        <begin position="310"/>
        <end position="330"/>
    </location>
</feature>
<evidence type="ECO:0000256" key="6">
    <source>
        <dbReference type="ARBA" id="ARBA00022692"/>
    </source>
</evidence>
<keyword evidence="8 9" id="KW-0472">Membrane</keyword>
<feature type="transmembrane region" description="Helical" evidence="9">
    <location>
        <begin position="337"/>
        <end position="355"/>
    </location>
</feature>
<comment type="caution">
    <text evidence="10">The sequence shown here is derived from an EMBL/GenBank/DDBJ whole genome shotgun (WGS) entry which is preliminary data.</text>
</comment>
<dbReference type="InterPro" id="IPR025993">
    <property type="entry name" value="Ceramide_glucosylTrfase"/>
</dbReference>
<dbReference type="Proteomes" id="UP000275356">
    <property type="component" value="Unassembled WGS sequence"/>
</dbReference>
<evidence type="ECO:0000256" key="4">
    <source>
        <dbReference type="ARBA" id="ARBA00022676"/>
    </source>
</evidence>
<dbReference type="GO" id="GO:0008120">
    <property type="term" value="F:ceramide glucosyltransferase activity"/>
    <property type="evidence" value="ECO:0007669"/>
    <property type="project" value="TreeGrafter"/>
</dbReference>
<keyword evidence="5 10" id="KW-0808">Transferase</keyword>
<sequence length="416" mass="42814">MRSPGATRWWATATVLLGALSVARLALARRAVAEERELAGTPASFAADEVDVLVPIRSGDELLARRLAASVATLPSARVHLLVDDDDRDGCRVAAAIAAGGADADDDLAAAPAAEPRVAADVRVEVFGPPAPGRNPKVDKLAAAVARIEAAGGTRAVLVQLDDDTALPPGGLPGLLRGLDRGGLATAIPVYLEQGTAWSRLVAGFVNGSALTTYLPLARLGPPVSVNGMALAMRARDLAAVGGYDAIAGATCDDYALARAFRRAGLGIVQTAQPVLLATTVAGPGEYARLMRRWLLFAQEVVRRDASIRLVALAGLPAALPLAAVVLAGLSPRPCRALAVAGGVVVASQAGTWWLRRDLWRTTLRAPGAPGDGGPSPRGLAAEVVAALLTPVHLLGTLGSRTVTWRGRRVRVGVGE</sequence>
<dbReference type="SUPFAM" id="SSF53448">
    <property type="entry name" value="Nucleotide-diphospho-sugar transferases"/>
    <property type="match status" value="1"/>
</dbReference>